<comment type="caution">
    <text evidence="1">The sequence shown here is derived from an EMBL/GenBank/DDBJ whole genome shotgun (WGS) entry which is preliminary data.</text>
</comment>
<evidence type="ECO:0000313" key="1">
    <source>
        <dbReference type="EMBL" id="KAH8012258.1"/>
    </source>
</evidence>
<gene>
    <name evidence="1" type="ORF">K3G42_015986</name>
</gene>
<keyword evidence="2" id="KW-1185">Reference proteome</keyword>
<accession>A0ACB8FZ14</accession>
<protein>
    <submittedName>
        <fullName evidence="1">Uncharacterized protein</fullName>
    </submittedName>
</protein>
<reference evidence="1" key="1">
    <citation type="submission" date="2021-08" db="EMBL/GenBank/DDBJ databases">
        <title>The first chromosome-level gecko genome reveals the dynamic sex chromosomes of Neotropical dwarf geckos (Sphaerodactylidae: Sphaerodactylus).</title>
        <authorList>
            <person name="Pinto B.J."/>
            <person name="Keating S.E."/>
            <person name="Gamble T."/>
        </authorList>
    </citation>
    <scope>NUCLEOTIDE SEQUENCE</scope>
    <source>
        <strain evidence="1">TG3544</strain>
    </source>
</reference>
<evidence type="ECO:0000313" key="2">
    <source>
        <dbReference type="Proteomes" id="UP000827872"/>
    </source>
</evidence>
<name>A0ACB8FZ14_9SAUR</name>
<dbReference type="Proteomes" id="UP000827872">
    <property type="component" value="Linkage Group LG13"/>
</dbReference>
<dbReference type="EMBL" id="CM037626">
    <property type="protein sequence ID" value="KAH8012258.1"/>
    <property type="molecule type" value="Genomic_DNA"/>
</dbReference>
<proteinExistence type="predicted"/>
<sequence>MALSLLLLSILICIGPSFQQLQSLKPSETPPLGGSITMSCRYSSGTITSGNYPLWVQQSPGKTPRLLIYSTSTRVSGIPDRFSGSSSGNTMSLTISGAQAEDEADYYCAVWHGGGSHSNSFK</sequence>
<organism evidence="1 2">
    <name type="scientific">Sphaerodactylus townsendi</name>
    <dbReference type="NCBI Taxonomy" id="933632"/>
    <lineage>
        <taxon>Eukaryota</taxon>
        <taxon>Metazoa</taxon>
        <taxon>Chordata</taxon>
        <taxon>Craniata</taxon>
        <taxon>Vertebrata</taxon>
        <taxon>Euteleostomi</taxon>
        <taxon>Lepidosauria</taxon>
        <taxon>Squamata</taxon>
        <taxon>Bifurcata</taxon>
        <taxon>Gekkota</taxon>
        <taxon>Sphaerodactylidae</taxon>
        <taxon>Sphaerodactylus</taxon>
    </lineage>
</organism>